<reference evidence="4" key="1">
    <citation type="submission" date="2018-05" db="EMBL/GenBank/DDBJ databases">
        <authorList>
            <person name="Deangelis K."/>
            <person name="Huntemann M."/>
            <person name="Clum A."/>
            <person name="Pillay M."/>
            <person name="Palaniappan K."/>
            <person name="Varghese N."/>
            <person name="Mikhailova N."/>
            <person name="Stamatis D."/>
            <person name="Reddy T."/>
            <person name="Daum C."/>
            <person name="Shapiro N."/>
            <person name="Ivanova N."/>
            <person name="Kyrpides N."/>
            <person name="Woyke T."/>
        </authorList>
    </citation>
    <scope>NUCLEOTIDE SEQUENCE [LARGE SCALE GENOMIC DNA]</scope>
    <source>
        <strain evidence="4">GAS496</strain>
    </source>
</reference>
<comment type="caution">
    <text evidence="3">The sequence shown here is derived from an EMBL/GenBank/DDBJ whole genome shotgun (WGS) entry which is preliminary data.</text>
</comment>
<dbReference type="EMBL" id="QJJU01000019">
    <property type="protein sequence ID" value="PXX05185.1"/>
    <property type="molecule type" value="Genomic_DNA"/>
</dbReference>
<feature type="region of interest" description="Disordered" evidence="1">
    <location>
        <begin position="296"/>
        <end position="315"/>
    </location>
</feature>
<sequence length="494" mass="52804">MTDPIAAADAVVAAVDPALSTPGVESRDVVLVTGPWLAGATSLIDALREQMPEQAFVEADDLSPADAPVAVVFVVSAIASLTESDCALVDLAANYTDLIIGVVAKIDAHRNWRDALATNRSRLAARAPRYRHVQWVGAAAAPDLGEPRLDELVGLLRQRLADPDVQRRNRLRAWEVRLSTAIDRYQIAGAGSDRQARVSALRKNRDDILRGRRLSKSERTIALRSQIQQARVQLTYFARNRCTSVRAELQEDASNMSRRRVGEFESYVRTRAGDVVDEVDEGITKHLGDVATELGLSALPTPPAPPTPEVSQPPLKSRRLERQLVMILGAGFGFGVALAVTRLFAGLAPGLTIAGLIAGGVVGLLLTVGVVGIRALLHDRAVLDRWVGDVTAALRSVVEERVATRVLAAERALTTDLAAHDEVESATATDRVADIDAELREHAVATAKAAAVRDRRLPPLQQALDAVSAELYGSGSVDATNGSDAALSSDSRAE</sequence>
<organism evidence="3 4">
    <name type="scientific">Mycolicibacterium moriokaense</name>
    <dbReference type="NCBI Taxonomy" id="39691"/>
    <lineage>
        <taxon>Bacteria</taxon>
        <taxon>Bacillati</taxon>
        <taxon>Actinomycetota</taxon>
        <taxon>Actinomycetes</taxon>
        <taxon>Mycobacteriales</taxon>
        <taxon>Mycobacteriaceae</taxon>
        <taxon>Mycolicibacterium</taxon>
    </lineage>
</organism>
<keyword evidence="2" id="KW-0812">Transmembrane</keyword>
<dbReference type="OrthoDB" id="4746525at2"/>
<accession>A0A318HMJ2</accession>
<dbReference type="AlphaFoldDB" id="A0A318HMJ2"/>
<reference evidence="3 4" key="2">
    <citation type="submission" date="2018-06" db="EMBL/GenBank/DDBJ databases">
        <title>Sequencing of bacterial isolates from soil warming experiment in Harvard Forest, Massachusetts, USA.</title>
        <authorList>
            <person name="Deangelis K.PhD."/>
        </authorList>
    </citation>
    <scope>NUCLEOTIDE SEQUENCE [LARGE SCALE GENOMIC DNA]</scope>
    <source>
        <strain evidence="3 4">GAS496</strain>
    </source>
</reference>
<keyword evidence="2" id="KW-1133">Transmembrane helix</keyword>
<keyword evidence="4" id="KW-1185">Reference proteome</keyword>
<protein>
    <submittedName>
        <fullName evidence="3">Uncharacterized protein</fullName>
    </submittedName>
</protein>
<evidence type="ECO:0000313" key="4">
    <source>
        <dbReference type="Proteomes" id="UP000247781"/>
    </source>
</evidence>
<evidence type="ECO:0000256" key="1">
    <source>
        <dbReference type="SAM" id="MobiDB-lite"/>
    </source>
</evidence>
<keyword evidence="2" id="KW-0472">Membrane</keyword>
<gene>
    <name evidence="3" type="ORF">C8E89_11990</name>
</gene>
<evidence type="ECO:0000313" key="3">
    <source>
        <dbReference type="EMBL" id="PXX05185.1"/>
    </source>
</evidence>
<dbReference type="RefSeq" id="WP_110318644.1">
    <property type="nucleotide sequence ID" value="NZ_QJJU01000019.1"/>
</dbReference>
<name>A0A318HMJ2_9MYCO</name>
<feature type="transmembrane region" description="Helical" evidence="2">
    <location>
        <begin position="324"/>
        <end position="345"/>
    </location>
</feature>
<feature type="transmembrane region" description="Helical" evidence="2">
    <location>
        <begin position="351"/>
        <end position="377"/>
    </location>
</feature>
<evidence type="ECO:0000256" key="2">
    <source>
        <dbReference type="SAM" id="Phobius"/>
    </source>
</evidence>
<proteinExistence type="predicted"/>
<dbReference type="Proteomes" id="UP000247781">
    <property type="component" value="Unassembled WGS sequence"/>
</dbReference>